<keyword evidence="6" id="KW-0966">Cell projection</keyword>
<dbReference type="RefSeq" id="WP_277732018.1">
    <property type="nucleotide sequence ID" value="NZ_CP120733.1"/>
</dbReference>
<dbReference type="SUPFAM" id="SSF64518">
    <property type="entry name" value="Phase 1 flagellin"/>
    <property type="match status" value="1"/>
</dbReference>
<gene>
    <name evidence="6" type="primary">flgL</name>
    <name evidence="6" type="ORF">P4S50_16945</name>
</gene>
<dbReference type="InterPro" id="IPR001029">
    <property type="entry name" value="Flagellin_N"/>
</dbReference>
<dbReference type="Pfam" id="PF00669">
    <property type="entry name" value="Flagellin_N"/>
    <property type="match status" value="1"/>
</dbReference>
<comment type="subcellular location">
    <subcellularLocation>
        <location evidence="1">Bacterial flagellum</location>
    </subcellularLocation>
</comment>
<dbReference type="PANTHER" id="PTHR42792:SF1">
    <property type="entry name" value="FLAGELLAR HOOK-ASSOCIATED PROTEIN 3"/>
    <property type="match status" value="1"/>
</dbReference>
<feature type="domain" description="Flagellin C-terminal" evidence="5">
    <location>
        <begin position="461"/>
        <end position="542"/>
    </location>
</feature>
<feature type="domain" description="Flagellin N-terminal" evidence="4">
    <location>
        <begin position="5"/>
        <end position="140"/>
    </location>
</feature>
<evidence type="ECO:0000259" key="4">
    <source>
        <dbReference type="Pfam" id="PF00669"/>
    </source>
</evidence>
<keyword evidence="6" id="KW-0969">Cilium</keyword>
<protein>
    <submittedName>
        <fullName evidence="6">Flagellar hook-associated protein FlgL</fullName>
    </submittedName>
</protein>
<organism evidence="6 7">
    <name type="scientific">Tepidibacter hydrothermalis</name>
    <dbReference type="NCBI Taxonomy" id="3036126"/>
    <lineage>
        <taxon>Bacteria</taxon>
        <taxon>Bacillati</taxon>
        <taxon>Bacillota</taxon>
        <taxon>Clostridia</taxon>
        <taxon>Peptostreptococcales</taxon>
        <taxon>Peptostreptococcaceae</taxon>
        <taxon>Tepidibacter</taxon>
    </lineage>
</organism>
<dbReference type="InterPro" id="IPR001492">
    <property type="entry name" value="Flagellin"/>
</dbReference>
<sequence length="544" mass="61361">MRVTNSMMVNRMMMNMNRNLSRMGRIYEDYSTGKKIHRPSDDPVLVARSMKLHTDIAENAQFKKNINDVDSMLDKTETSLTELNSVLLRVRELTVQASNGVLTKEDTINIKAEIDQLKEEITKISNDTYVGRHIYSGYKTDKPYMNENGSYNLNMEKQIKTDNLRFPIDIKDPNNTFEMDIAGLKDENGIKYTGKYQVELEAKEYKNIEEIQQELEKQLNSSIGSEGITSIEIKQNDPLVSRKKEDNALTEEESVSIVFDKELEASSKDIIQDKVNKAFGDGKATVSIASRTVGSKTVSEVTITPVAGEKLDLTGGKDLVFKSSELNTDSDINIRLMDSNTTIGDEKNNSYFKVDIDNNSLVIENKYMQDDQKFAIRIDNKDLKDQLGLEKLNICESNEKVKYNVGISTDLDVNVRGDQVFGAVVDTDNDGIGDKTIMDTMDDLINNLEKGDTEKISKILDEVDGHRENISRLKSEIGARSNTAETIKNRIDQTEVNFTKLLSQTEDTDLGKASMEFMNLKSVYDASLNVGARIIQQTLVDFIR</sequence>
<keyword evidence="6" id="KW-0282">Flagellum</keyword>
<dbReference type="InterPro" id="IPR046358">
    <property type="entry name" value="Flagellin_C"/>
</dbReference>
<dbReference type="PANTHER" id="PTHR42792">
    <property type="entry name" value="FLAGELLIN"/>
    <property type="match status" value="1"/>
</dbReference>
<evidence type="ECO:0000256" key="1">
    <source>
        <dbReference type="ARBA" id="ARBA00004365"/>
    </source>
</evidence>
<evidence type="ECO:0000256" key="3">
    <source>
        <dbReference type="ARBA" id="ARBA00023143"/>
    </source>
</evidence>
<keyword evidence="7" id="KW-1185">Reference proteome</keyword>
<dbReference type="NCBIfam" id="TIGR02550">
    <property type="entry name" value="flagell_flgL"/>
    <property type="match status" value="1"/>
</dbReference>
<dbReference type="Proteomes" id="UP001222800">
    <property type="component" value="Chromosome"/>
</dbReference>
<dbReference type="InterPro" id="IPR013384">
    <property type="entry name" value="Flagell_FlgL"/>
</dbReference>
<dbReference type="PRINTS" id="PR00207">
    <property type="entry name" value="FLAGELLIN"/>
</dbReference>
<name>A0ABY8EAR3_9FIRM</name>
<evidence type="ECO:0000259" key="5">
    <source>
        <dbReference type="Pfam" id="PF00700"/>
    </source>
</evidence>
<reference evidence="6 7" key="1">
    <citation type="submission" date="2023-03" db="EMBL/GenBank/DDBJ databases">
        <title>Complete genome sequence of Tepidibacter sp. SWIR-1, isolated from a deep-sea hydrothermal vent.</title>
        <authorList>
            <person name="Li X."/>
        </authorList>
    </citation>
    <scope>NUCLEOTIDE SEQUENCE [LARGE SCALE GENOMIC DNA]</scope>
    <source>
        <strain evidence="6 7">SWIR-1</strain>
    </source>
</reference>
<evidence type="ECO:0000256" key="2">
    <source>
        <dbReference type="ARBA" id="ARBA00005709"/>
    </source>
</evidence>
<dbReference type="Pfam" id="PF00700">
    <property type="entry name" value="Flagellin_C"/>
    <property type="match status" value="1"/>
</dbReference>
<proteinExistence type="inferred from homology"/>
<accession>A0ABY8EAR3</accession>
<evidence type="ECO:0000313" key="6">
    <source>
        <dbReference type="EMBL" id="WFD10041.1"/>
    </source>
</evidence>
<keyword evidence="3" id="KW-0975">Bacterial flagellum</keyword>
<dbReference type="EMBL" id="CP120733">
    <property type="protein sequence ID" value="WFD10041.1"/>
    <property type="molecule type" value="Genomic_DNA"/>
</dbReference>
<evidence type="ECO:0000313" key="7">
    <source>
        <dbReference type="Proteomes" id="UP001222800"/>
    </source>
</evidence>
<dbReference type="Gene3D" id="1.20.1330.10">
    <property type="entry name" value="f41 fragment of flagellin, N-terminal domain"/>
    <property type="match status" value="2"/>
</dbReference>
<comment type="similarity">
    <text evidence="2">Belongs to the bacterial flagellin family.</text>
</comment>